<dbReference type="eggNOG" id="COG4773">
    <property type="taxonomic scope" value="Bacteria"/>
</dbReference>
<dbReference type="SUPFAM" id="SSF56935">
    <property type="entry name" value="Porins"/>
    <property type="match status" value="1"/>
</dbReference>
<dbReference type="InterPro" id="IPR039426">
    <property type="entry name" value="TonB-dep_rcpt-like"/>
</dbReference>
<dbReference type="GO" id="GO:0009279">
    <property type="term" value="C:cell outer membrane"/>
    <property type="evidence" value="ECO:0007669"/>
    <property type="project" value="UniProtKB-SubCell"/>
</dbReference>
<evidence type="ECO:0000313" key="13">
    <source>
        <dbReference type="EMBL" id="BAI95394.1"/>
    </source>
</evidence>
<keyword evidence="6" id="KW-0408">Iron</keyword>
<name>D4YYG2_SPHIU</name>
<evidence type="ECO:0000313" key="14">
    <source>
        <dbReference type="Proteomes" id="UP000007753"/>
    </source>
</evidence>
<evidence type="ECO:0000256" key="3">
    <source>
        <dbReference type="ARBA" id="ARBA00022452"/>
    </source>
</evidence>
<keyword evidence="3 11" id="KW-1134">Transmembrane beta strand</keyword>
<evidence type="ECO:0000256" key="1">
    <source>
        <dbReference type="ARBA" id="ARBA00004571"/>
    </source>
</evidence>
<dbReference type="STRING" id="452662.SJA_C1-05600"/>
<comment type="similarity">
    <text evidence="11">Belongs to the TonB-dependent receptor family.</text>
</comment>
<dbReference type="GO" id="GO:0006826">
    <property type="term" value="P:iron ion transport"/>
    <property type="evidence" value="ECO:0007669"/>
    <property type="project" value="UniProtKB-KW"/>
</dbReference>
<comment type="subcellular location">
    <subcellularLocation>
        <location evidence="1 11">Cell outer membrane</location>
        <topology evidence="1 11">Multi-pass membrane protein</topology>
    </subcellularLocation>
</comment>
<dbReference type="PANTHER" id="PTHR32552:SF81">
    <property type="entry name" value="TONB-DEPENDENT OUTER MEMBRANE RECEPTOR"/>
    <property type="match status" value="1"/>
</dbReference>
<evidence type="ECO:0000256" key="8">
    <source>
        <dbReference type="ARBA" id="ARBA00023077"/>
    </source>
</evidence>
<dbReference type="KEGG" id="sjp:SJA_C1-05600"/>
<dbReference type="InterPro" id="IPR036942">
    <property type="entry name" value="Beta-barrel_TonB_sf"/>
</dbReference>
<dbReference type="EMBL" id="AP010803">
    <property type="protein sequence ID" value="BAI95394.1"/>
    <property type="molecule type" value="Genomic_DNA"/>
</dbReference>
<dbReference type="Gene3D" id="2.40.170.20">
    <property type="entry name" value="TonB-dependent receptor, beta-barrel domain"/>
    <property type="match status" value="1"/>
</dbReference>
<dbReference type="RefSeq" id="WP_013039119.1">
    <property type="nucleotide sequence ID" value="NC_014006.1"/>
</dbReference>
<organism evidence="13 14">
    <name type="scientific">Sphingobium indicum (strain DSM 16413 / CCM 7287 / MTCC 6362 / UT26 / NBRC 101211 / UT26S)</name>
    <name type="common">Sphingobium japonicum</name>
    <dbReference type="NCBI Taxonomy" id="452662"/>
    <lineage>
        <taxon>Bacteria</taxon>
        <taxon>Pseudomonadati</taxon>
        <taxon>Pseudomonadota</taxon>
        <taxon>Alphaproteobacteria</taxon>
        <taxon>Sphingomonadales</taxon>
        <taxon>Sphingomonadaceae</taxon>
        <taxon>Sphingobium</taxon>
    </lineage>
</organism>
<dbReference type="HOGENOM" id="CLU_066225_0_0_5"/>
<dbReference type="PROSITE" id="PS52016">
    <property type="entry name" value="TONB_DEPENDENT_REC_3"/>
    <property type="match status" value="1"/>
</dbReference>
<keyword evidence="14" id="KW-1185">Reference proteome</keyword>
<accession>D4YYG2</accession>
<proteinExistence type="inferred from homology"/>
<evidence type="ECO:0000256" key="2">
    <source>
        <dbReference type="ARBA" id="ARBA00022448"/>
    </source>
</evidence>
<protein>
    <submittedName>
        <fullName evidence="13">TonB-dependent receptor-like protein</fullName>
    </submittedName>
</protein>
<evidence type="ECO:0000256" key="9">
    <source>
        <dbReference type="ARBA" id="ARBA00023136"/>
    </source>
</evidence>
<dbReference type="GeneID" id="29272241"/>
<sequence length="258" mass="28213">MQQSPKGYKAGSFPGVSAGTFAQYAAVTQESLVDYEAGFKTTLFDRKVTLNGGVFYYDYKNKQLRAKIVDPFFNALDGLVNVPKSRVKGAELELSARVVEGLTVSAAATYIDAKVRHYQGIVGSVANEVGLFDPIRGDFSGARLPFSPKWQSSLSADYSLPLGGVNLTMGTTISSQSKSLGVLAITNADKDLYEVNGRTLVSARLGVEAPDGRWAVFGWGRNIFNKYYLTNTIQTYDTVVRYAGRPAEYGMTVRFKFQ</sequence>
<keyword evidence="2 11" id="KW-0813">Transport</keyword>
<dbReference type="Pfam" id="PF00593">
    <property type="entry name" value="TonB_dep_Rec_b-barrel"/>
    <property type="match status" value="1"/>
</dbReference>
<evidence type="ECO:0000256" key="11">
    <source>
        <dbReference type="PROSITE-ProRule" id="PRU01360"/>
    </source>
</evidence>
<keyword evidence="9 11" id="KW-0472">Membrane</keyword>
<evidence type="ECO:0000256" key="6">
    <source>
        <dbReference type="ARBA" id="ARBA00023004"/>
    </source>
</evidence>
<keyword evidence="4" id="KW-0410">Iron transport</keyword>
<dbReference type="PANTHER" id="PTHR32552">
    <property type="entry name" value="FERRICHROME IRON RECEPTOR-RELATED"/>
    <property type="match status" value="1"/>
</dbReference>
<keyword evidence="10 11" id="KW-0998">Cell outer membrane</keyword>
<keyword evidence="8" id="KW-0798">TonB box</keyword>
<feature type="domain" description="TonB-dependent receptor-like beta-barrel" evidence="12">
    <location>
        <begin position="12"/>
        <end position="223"/>
    </location>
</feature>
<evidence type="ECO:0000256" key="5">
    <source>
        <dbReference type="ARBA" id="ARBA00022692"/>
    </source>
</evidence>
<gene>
    <name evidence="13" type="ordered locus">SJA_C1-05600</name>
</gene>
<keyword evidence="7" id="KW-0406">Ion transport</keyword>
<evidence type="ECO:0000259" key="12">
    <source>
        <dbReference type="Pfam" id="PF00593"/>
    </source>
</evidence>
<evidence type="ECO:0000256" key="10">
    <source>
        <dbReference type="ARBA" id="ARBA00023237"/>
    </source>
</evidence>
<reference evidence="13 14" key="1">
    <citation type="journal article" date="2010" name="J. Bacteriol.">
        <title>Complete genome sequence of the representative gamma-hexachlorocyclohexane-degrading bacterium Sphingobium japonicum UT26.</title>
        <authorList>
            <person name="Nagata Y."/>
            <person name="Ohtsubo Y."/>
            <person name="Endo R."/>
            <person name="Ichikawa N."/>
            <person name="Ankai A."/>
            <person name="Oguchi A."/>
            <person name="Fukui S."/>
            <person name="Fujita N."/>
            <person name="Tsuda M."/>
        </authorList>
    </citation>
    <scope>NUCLEOTIDE SEQUENCE [LARGE SCALE GENOMIC DNA]</scope>
    <source>
        <strain evidence="14">DSM 16413 / CCM 7287 / MTCC 6362 / UT26 / NBRC 101211 / UT26S</strain>
    </source>
</reference>
<dbReference type="Proteomes" id="UP000007753">
    <property type="component" value="Chromosome 1"/>
</dbReference>
<keyword evidence="13" id="KW-0675">Receptor</keyword>
<dbReference type="InterPro" id="IPR000531">
    <property type="entry name" value="Beta-barrel_TonB"/>
</dbReference>
<evidence type="ECO:0000256" key="4">
    <source>
        <dbReference type="ARBA" id="ARBA00022496"/>
    </source>
</evidence>
<dbReference type="AlphaFoldDB" id="D4YYG2"/>
<keyword evidence="5 11" id="KW-0812">Transmembrane</keyword>
<evidence type="ECO:0000256" key="7">
    <source>
        <dbReference type="ARBA" id="ARBA00023065"/>
    </source>
</evidence>